<protein>
    <recommendedName>
        <fullName evidence="4">Peptidase M13 N-terminal domain-containing protein</fullName>
    </recommendedName>
</protein>
<accession>A0A0L0CJL3</accession>
<dbReference type="Proteomes" id="UP000037069">
    <property type="component" value="Unassembled WGS sequence"/>
</dbReference>
<dbReference type="PROSITE" id="PS51885">
    <property type="entry name" value="NEPRILYSIN"/>
    <property type="match status" value="1"/>
</dbReference>
<comment type="caution">
    <text evidence="2">The sequence shown here is derived from an EMBL/GenBank/DDBJ whole genome shotgun (WGS) entry which is preliminary data.</text>
</comment>
<dbReference type="GO" id="GO:0006508">
    <property type="term" value="P:proteolysis"/>
    <property type="evidence" value="ECO:0007669"/>
    <property type="project" value="InterPro"/>
</dbReference>
<gene>
    <name evidence="2" type="ORF">FF38_04960</name>
</gene>
<evidence type="ECO:0008006" key="4">
    <source>
        <dbReference type="Google" id="ProtNLM"/>
    </source>
</evidence>
<organism evidence="2 3">
    <name type="scientific">Lucilia cuprina</name>
    <name type="common">Green bottle fly</name>
    <name type="synonym">Australian sheep blowfly</name>
    <dbReference type="NCBI Taxonomy" id="7375"/>
    <lineage>
        <taxon>Eukaryota</taxon>
        <taxon>Metazoa</taxon>
        <taxon>Ecdysozoa</taxon>
        <taxon>Arthropoda</taxon>
        <taxon>Hexapoda</taxon>
        <taxon>Insecta</taxon>
        <taxon>Pterygota</taxon>
        <taxon>Neoptera</taxon>
        <taxon>Endopterygota</taxon>
        <taxon>Diptera</taxon>
        <taxon>Brachycera</taxon>
        <taxon>Muscomorpha</taxon>
        <taxon>Oestroidea</taxon>
        <taxon>Calliphoridae</taxon>
        <taxon>Luciliinae</taxon>
        <taxon>Lucilia</taxon>
    </lineage>
</organism>
<dbReference type="AlphaFoldDB" id="A0A0L0CJL3"/>
<proteinExistence type="predicted"/>
<dbReference type="InterPro" id="IPR000718">
    <property type="entry name" value="Peptidase_M13"/>
</dbReference>
<dbReference type="GO" id="GO:0004222">
    <property type="term" value="F:metalloendopeptidase activity"/>
    <property type="evidence" value="ECO:0007669"/>
    <property type="project" value="InterPro"/>
</dbReference>
<reference evidence="2 3" key="1">
    <citation type="journal article" date="2015" name="Nat. Commun.">
        <title>Lucilia cuprina genome unlocks parasitic fly biology to underpin future interventions.</title>
        <authorList>
            <person name="Anstead C.A."/>
            <person name="Korhonen P.K."/>
            <person name="Young N.D."/>
            <person name="Hall R.S."/>
            <person name="Jex A.R."/>
            <person name="Murali S.C."/>
            <person name="Hughes D.S."/>
            <person name="Lee S.F."/>
            <person name="Perry T."/>
            <person name="Stroehlein A.J."/>
            <person name="Ansell B.R."/>
            <person name="Breugelmans B."/>
            <person name="Hofmann A."/>
            <person name="Qu J."/>
            <person name="Dugan S."/>
            <person name="Lee S.L."/>
            <person name="Chao H."/>
            <person name="Dinh H."/>
            <person name="Han Y."/>
            <person name="Doddapaneni H.V."/>
            <person name="Worley K.C."/>
            <person name="Muzny D.M."/>
            <person name="Ioannidis P."/>
            <person name="Waterhouse R.M."/>
            <person name="Zdobnov E.M."/>
            <person name="James P.J."/>
            <person name="Bagnall N.H."/>
            <person name="Kotze A.C."/>
            <person name="Gibbs R.A."/>
            <person name="Richards S."/>
            <person name="Batterham P."/>
            <person name="Gasser R.B."/>
        </authorList>
    </citation>
    <scope>NUCLEOTIDE SEQUENCE [LARGE SCALE GENOMIC DNA]</scope>
    <source>
        <strain evidence="2 3">LS</strain>
        <tissue evidence="2">Full body</tissue>
    </source>
</reference>
<sequence length="442" mass="53072">MYNFEEFYLETIPPTGNVEINQNILMVWYANHMFHHYSTKYLSFEVFPEIITMCCLFLLLVLVNFLSLSNAQIAYTGYMSELRIQELHNMAIRLEHSIDMDKFACESYFDYVCGRNRPLFTILGHLPETNEVIQLLTELQNDSNQFEAKQKLMDFFISCNTVKGLEDCYRESFEYFKPLFVYIITKNYIDSASHEHHNFLEILTEFVKKAEDTENFGRNPIRLKLASLKEKFRTPQIYFRTGDLDYEYESLKMYRESYQHNIRNLEIFRKRNSTYEYGPHRTILDWSLYVYQSRNKPMSYYYATLNVHLWMTLFNTTERYYEPKRFAEIVECLKLPQFVNVLEEARILAVVYLKSFRNALADYNDWKGASAKNQEIFDRENEILKQYNLDNNKIFFTLYGQNFCEFGKDLAENVFYLGLKHTQEFFHTYSCGYQTERNVRCL</sequence>
<evidence type="ECO:0000313" key="3">
    <source>
        <dbReference type="Proteomes" id="UP000037069"/>
    </source>
</evidence>
<name>A0A0L0CJL3_LUCCU</name>
<evidence type="ECO:0000313" key="2">
    <source>
        <dbReference type="EMBL" id="KNC32436.1"/>
    </source>
</evidence>
<dbReference type="SUPFAM" id="SSF55486">
    <property type="entry name" value="Metalloproteases ('zincins'), catalytic domain"/>
    <property type="match status" value="2"/>
</dbReference>
<dbReference type="OrthoDB" id="7890724at2759"/>
<dbReference type="STRING" id="7375.A0A0L0CJL3"/>
<dbReference type="OMA" id="YSCGYQT"/>
<dbReference type="EMBL" id="JRES01000310">
    <property type="protein sequence ID" value="KNC32436.1"/>
    <property type="molecule type" value="Genomic_DNA"/>
</dbReference>
<keyword evidence="1" id="KW-0472">Membrane</keyword>
<keyword evidence="3" id="KW-1185">Reference proteome</keyword>
<keyword evidence="1" id="KW-0812">Transmembrane</keyword>
<feature type="transmembrane region" description="Helical" evidence="1">
    <location>
        <begin position="50"/>
        <end position="69"/>
    </location>
</feature>
<evidence type="ECO:0000256" key="1">
    <source>
        <dbReference type="SAM" id="Phobius"/>
    </source>
</evidence>
<keyword evidence="1" id="KW-1133">Transmembrane helix</keyword>